<dbReference type="PIRSF" id="PIRSF037181">
    <property type="entry name" value="DGC"/>
    <property type="match status" value="1"/>
</dbReference>
<organism evidence="1 2">
    <name type="scientific">Aliidiomarina halalkaliphila</name>
    <dbReference type="NCBI Taxonomy" id="2593535"/>
    <lineage>
        <taxon>Bacteria</taxon>
        <taxon>Pseudomonadati</taxon>
        <taxon>Pseudomonadota</taxon>
        <taxon>Gammaproteobacteria</taxon>
        <taxon>Alteromonadales</taxon>
        <taxon>Idiomarinaceae</taxon>
        <taxon>Aliidiomarina</taxon>
    </lineage>
</organism>
<evidence type="ECO:0000313" key="1">
    <source>
        <dbReference type="EMBL" id="TRW49650.1"/>
    </source>
</evidence>
<dbReference type="OrthoDB" id="2111735at2"/>
<protein>
    <submittedName>
        <fullName evidence="1">Zinc-binding protein</fullName>
    </submittedName>
</protein>
<accession>A0A552X3M8</accession>
<dbReference type="AlphaFoldDB" id="A0A552X3M8"/>
<dbReference type="Proteomes" id="UP000320359">
    <property type="component" value="Unassembled WGS sequence"/>
</dbReference>
<proteinExistence type="predicted"/>
<dbReference type="EMBL" id="VJWL01000001">
    <property type="protein sequence ID" value="TRW49650.1"/>
    <property type="molecule type" value="Genomic_DNA"/>
</dbReference>
<name>A0A552X3M8_9GAMM</name>
<sequence length="130" mass="14042">MTAKVTQSLEQASKPLIYSCSGCSNVAQLANDIAVRLSRDGVAEMSCIAGVGGNVRPLVRTACSGRDIIALDGCPLACVKHSLKRIGVEPTWHIELTRMGLKKQDQQDCSIQETFQALSYVYEQLGVCEP</sequence>
<dbReference type="InterPro" id="IPR014958">
    <property type="entry name" value="DGC"/>
</dbReference>
<keyword evidence="2" id="KW-1185">Reference proteome</keyword>
<evidence type="ECO:0000313" key="2">
    <source>
        <dbReference type="Proteomes" id="UP000320359"/>
    </source>
</evidence>
<dbReference type="RefSeq" id="WP_143234072.1">
    <property type="nucleotide sequence ID" value="NZ_VJWL01000001.1"/>
</dbReference>
<reference evidence="1 2" key="1">
    <citation type="submission" date="2019-07" db="EMBL/GenBank/DDBJ databases">
        <authorList>
            <person name="Yang M."/>
            <person name="Zhao D."/>
            <person name="Xiang H."/>
        </authorList>
    </citation>
    <scope>NUCLEOTIDE SEQUENCE [LARGE SCALE GENOMIC DNA]</scope>
    <source>
        <strain evidence="1 2">IM1326</strain>
    </source>
</reference>
<comment type="caution">
    <text evidence="1">The sequence shown here is derived from an EMBL/GenBank/DDBJ whole genome shotgun (WGS) entry which is preliminary data.</text>
</comment>
<dbReference type="Pfam" id="PF08859">
    <property type="entry name" value="DGC"/>
    <property type="match status" value="1"/>
</dbReference>
<gene>
    <name evidence="1" type="ORF">FM042_01950</name>
</gene>